<evidence type="ECO:0000313" key="2">
    <source>
        <dbReference type="EMBL" id="QDU33787.1"/>
    </source>
</evidence>
<dbReference type="InterPro" id="IPR041657">
    <property type="entry name" value="HTH_17"/>
</dbReference>
<dbReference type="RefSeq" id="WP_145077098.1">
    <property type="nucleotide sequence ID" value="NZ_CP036425.1"/>
</dbReference>
<dbReference type="EMBL" id="CP036425">
    <property type="protein sequence ID" value="QDU33787.1"/>
    <property type="molecule type" value="Genomic_DNA"/>
</dbReference>
<dbReference type="OrthoDB" id="289890at2"/>
<proteinExistence type="predicted"/>
<dbReference type="SUPFAM" id="SSF46955">
    <property type="entry name" value="Putative DNA-binding domain"/>
    <property type="match status" value="1"/>
</dbReference>
<dbReference type="InterPro" id="IPR010093">
    <property type="entry name" value="SinI_DNA-bd"/>
</dbReference>
<dbReference type="InterPro" id="IPR009061">
    <property type="entry name" value="DNA-bd_dom_put_sf"/>
</dbReference>
<sequence length="66" mass="7543">MSVATEIIPRYLTPKLAAVYLCTPERTLRMLKASGEIPHIQLGGRIRYDRHDLDAYMRSQKRKGVG</sequence>
<gene>
    <name evidence="2" type="ORF">KS4_18440</name>
</gene>
<dbReference type="NCBIfam" id="TIGR01764">
    <property type="entry name" value="excise"/>
    <property type="match status" value="1"/>
</dbReference>
<dbReference type="AlphaFoldDB" id="A0A517YUA3"/>
<accession>A0A517YUA3</accession>
<dbReference type="GO" id="GO:0003677">
    <property type="term" value="F:DNA binding"/>
    <property type="evidence" value="ECO:0007669"/>
    <property type="project" value="InterPro"/>
</dbReference>
<evidence type="ECO:0000259" key="1">
    <source>
        <dbReference type="Pfam" id="PF12728"/>
    </source>
</evidence>
<name>A0A517YUA3_9BACT</name>
<reference evidence="2 3" key="1">
    <citation type="submission" date="2019-02" db="EMBL/GenBank/DDBJ databases">
        <title>Deep-cultivation of Planctomycetes and their phenomic and genomic characterization uncovers novel biology.</title>
        <authorList>
            <person name="Wiegand S."/>
            <person name="Jogler M."/>
            <person name="Boedeker C."/>
            <person name="Pinto D."/>
            <person name="Vollmers J."/>
            <person name="Rivas-Marin E."/>
            <person name="Kohn T."/>
            <person name="Peeters S.H."/>
            <person name="Heuer A."/>
            <person name="Rast P."/>
            <person name="Oberbeckmann S."/>
            <person name="Bunk B."/>
            <person name="Jeske O."/>
            <person name="Meyerdierks A."/>
            <person name="Storesund J.E."/>
            <person name="Kallscheuer N."/>
            <person name="Luecker S."/>
            <person name="Lage O.M."/>
            <person name="Pohl T."/>
            <person name="Merkel B.J."/>
            <person name="Hornburger P."/>
            <person name="Mueller R.-W."/>
            <person name="Bruemmer F."/>
            <person name="Labrenz M."/>
            <person name="Spormann A.M."/>
            <person name="Op den Camp H."/>
            <person name="Overmann J."/>
            <person name="Amann R."/>
            <person name="Jetten M.S.M."/>
            <person name="Mascher T."/>
            <person name="Medema M.H."/>
            <person name="Devos D.P."/>
            <person name="Kaster A.-K."/>
            <person name="Ovreas L."/>
            <person name="Rohde M."/>
            <person name="Galperin M.Y."/>
            <person name="Jogler C."/>
        </authorList>
    </citation>
    <scope>NUCLEOTIDE SEQUENCE [LARGE SCALE GENOMIC DNA]</scope>
    <source>
        <strain evidence="2 3">KS4</strain>
    </source>
</reference>
<protein>
    <submittedName>
        <fullName evidence="2">Helix-turn-helix domain protein</fullName>
    </submittedName>
</protein>
<keyword evidence="3" id="KW-1185">Reference proteome</keyword>
<dbReference type="Proteomes" id="UP000317369">
    <property type="component" value="Chromosome"/>
</dbReference>
<evidence type="ECO:0000313" key="3">
    <source>
        <dbReference type="Proteomes" id="UP000317369"/>
    </source>
</evidence>
<dbReference type="Pfam" id="PF12728">
    <property type="entry name" value="HTH_17"/>
    <property type="match status" value="1"/>
</dbReference>
<dbReference type="KEGG" id="pcor:KS4_18440"/>
<feature type="domain" description="Helix-turn-helix" evidence="1">
    <location>
        <begin position="11"/>
        <end position="60"/>
    </location>
</feature>
<organism evidence="2 3">
    <name type="scientific">Poriferisphaera corsica</name>
    <dbReference type="NCBI Taxonomy" id="2528020"/>
    <lineage>
        <taxon>Bacteria</taxon>
        <taxon>Pseudomonadati</taxon>
        <taxon>Planctomycetota</taxon>
        <taxon>Phycisphaerae</taxon>
        <taxon>Phycisphaerales</taxon>
        <taxon>Phycisphaeraceae</taxon>
        <taxon>Poriferisphaera</taxon>
    </lineage>
</organism>